<evidence type="ECO:0000256" key="7">
    <source>
        <dbReference type="SAM" id="Phobius"/>
    </source>
</evidence>
<evidence type="ECO:0000256" key="1">
    <source>
        <dbReference type="ARBA" id="ARBA00004141"/>
    </source>
</evidence>
<feature type="transmembrane region" description="Helical" evidence="7">
    <location>
        <begin position="349"/>
        <end position="372"/>
    </location>
</feature>
<dbReference type="PANTHER" id="PTHR48022">
    <property type="entry name" value="PLASTIDIC GLUCOSE TRANSPORTER 4"/>
    <property type="match status" value="1"/>
</dbReference>
<dbReference type="PANTHER" id="PTHR48022:SF5">
    <property type="entry name" value="ALPHA-GLUCOSIDES PERMEASE MPH2-RELATED"/>
    <property type="match status" value="1"/>
</dbReference>
<feature type="transmembrane region" description="Helical" evidence="7">
    <location>
        <begin position="206"/>
        <end position="226"/>
    </location>
</feature>
<feature type="transmembrane region" description="Helical" evidence="7">
    <location>
        <begin position="384"/>
        <end position="403"/>
    </location>
</feature>
<keyword evidence="5 7" id="KW-0472">Membrane</keyword>
<dbReference type="AlphaFoldDB" id="A0A3M7IVM9"/>
<feature type="region of interest" description="Disordered" evidence="6">
    <location>
        <begin position="287"/>
        <end position="311"/>
    </location>
</feature>
<dbReference type="Proteomes" id="UP000281677">
    <property type="component" value="Unassembled WGS sequence"/>
</dbReference>
<feature type="transmembrane region" description="Helical" evidence="7">
    <location>
        <begin position="443"/>
        <end position="467"/>
    </location>
</feature>
<dbReference type="PROSITE" id="PS50850">
    <property type="entry name" value="MFS"/>
    <property type="match status" value="1"/>
</dbReference>
<dbReference type="InterPro" id="IPR036259">
    <property type="entry name" value="MFS_trans_sf"/>
</dbReference>
<feature type="transmembrane region" description="Helical" evidence="7">
    <location>
        <begin position="509"/>
        <end position="530"/>
    </location>
</feature>
<organism evidence="9 10">
    <name type="scientific">Hortaea werneckii</name>
    <name type="common">Black yeast</name>
    <name type="synonym">Cladosporium werneckii</name>
    <dbReference type="NCBI Taxonomy" id="91943"/>
    <lineage>
        <taxon>Eukaryota</taxon>
        <taxon>Fungi</taxon>
        <taxon>Dikarya</taxon>
        <taxon>Ascomycota</taxon>
        <taxon>Pezizomycotina</taxon>
        <taxon>Dothideomycetes</taxon>
        <taxon>Dothideomycetidae</taxon>
        <taxon>Mycosphaerellales</taxon>
        <taxon>Teratosphaeriaceae</taxon>
        <taxon>Hortaea</taxon>
    </lineage>
</organism>
<feature type="transmembrane region" description="Helical" evidence="7">
    <location>
        <begin position="108"/>
        <end position="128"/>
    </location>
</feature>
<evidence type="ECO:0000256" key="5">
    <source>
        <dbReference type="ARBA" id="ARBA00023136"/>
    </source>
</evidence>
<feature type="domain" description="Major facilitator superfamily (MFS) profile" evidence="8">
    <location>
        <begin position="59"/>
        <end position="536"/>
    </location>
</feature>
<evidence type="ECO:0000259" key="8">
    <source>
        <dbReference type="PROSITE" id="PS50850"/>
    </source>
</evidence>
<feature type="transmembrane region" description="Helical" evidence="7">
    <location>
        <begin position="140"/>
        <end position="161"/>
    </location>
</feature>
<evidence type="ECO:0000256" key="2">
    <source>
        <dbReference type="ARBA" id="ARBA00010992"/>
    </source>
</evidence>
<dbReference type="GO" id="GO:0016020">
    <property type="term" value="C:membrane"/>
    <property type="evidence" value="ECO:0007669"/>
    <property type="project" value="UniProtKB-SubCell"/>
</dbReference>
<accession>A0A3M7IVM9</accession>
<evidence type="ECO:0000256" key="6">
    <source>
        <dbReference type="SAM" id="MobiDB-lite"/>
    </source>
</evidence>
<feature type="transmembrane region" description="Helical" evidence="7">
    <location>
        <begin position="56"/>
        <end position="81"/>
    </location>
</feature>
<comment type="similarity">
    <text evidence="2">Belongs to the major facilitator superfamily. Sugar transporter (TC 2.A.1.1) family.</text>
</comment>
<comment type="caution">
    <text evidence="9">The sequence shown here is derived from an EMBL/GenBank/DDBJ whole genome shotgun (WGS) entry which is preliminary data.</text>
</comment>
<evidence type="ECO:0000256" key="3">
    <source>
        <dbReference type="ARBA" id="ARBA00022692"/>
    </source>
</evidence>
<dbReference type="Gene3D" id="1.20.1250.20">
    <property type="entry name" value="MFS general substrate transporter like domains"/>
    <property type="match status" value="2"/>
</dbReference>
<reference evidence="9 10" key="1">
    <citation type="journal article" date="2018" name="BMC Genomics">
        <title>Genomic evidence for intraspecific hybridization in a clonal and extremely halotolerant yeast.</title>
        <authorList>
            <person name="Gostincar C."/>
            <person name="Stajich J.E."/>
            <person name="Zupancic J."/>
            <person name="Zalar P."/>
            <person name="Gunde-Cimerman N."/>
        </authorList>
    </citation>
    <scope>NUCLEOTIDE SEQUENCE [LARGE SCALE GENOMIC DNA]</scope>
    <source>
        <strain evidence="9 10">EXF-120</strain>
    </source>
</reference>
<feature type="transmembrane region" description="Helical" evidence="7">
    <location>
        <begin position="479"/>
        <end position="497"/>
    </location>
</feature>
<keyword evidence="3 7" id="KW-0812">Transmembrane</keyword>
<name>A0A3M7IVM9_HORWE</name>
<dbReference type="InterPro" id="IPR050360">
    <property type="entry name" value="MFS_Sugar_Transporters"/>
</dbReference>
<feature type="transmembrane region" description="Helical" evidence="7">
    <location>
        <begin position="410"/>
        <end position="431"/>
    </location>
</feature>
<evidence type="ECO:0000313" key="9">
    <source>
        <dbReference type="EMBL" id="RMZ29605.1"/>
    </source>
</evidence>
<keyword evidence="4 7" id="KW-1133">Transmembrane helix</keyword>
<evidence type="ECO:0000313" key="10">
    <source>
        <dbReference type="Proteomes" id="UP000281677"/>
    </source>
</evidence>
<dbReference type="Pfam" id="PF00083">
    <property type="entry name" value="Sugar_tr"/>
    <property type="match status" value="2"/>
</dbReference>
<feature type="region of interest" description="Disordered" evidence="6">
    <location>
        <begin position="1"/>
        <end position="22"/>
    </location>
</feature>
<dbReference type="OrthoDB" id="6612291at2759"/>
<comment type="subcellular location">
    <subcellularLocation>
        <location evidence="1">Membrane</location>
        <topology evidence="1">Multi-pass membrane protein</topology>
    </subcellularLocation>
</comment>
<dbReference type="InterPro" id="IPR020846">
    <property type="entry name" value="MFS_dom"/>
</dbReference>
<evidence type="ECO:0000256" key="4">
    <source>
        <dbReference type="ARBA" id="ARBA00022989"/>
    </source>
</evidence>
<dbReference type="SUPFAM" id="SSF103473">
    <property type="entry name" value="MFS general substrate transporter"/>
    <property type="match status" value="1"/>
</dbReference>
<dbReference type="GO" id="GO:0005351">
    <property type="term" value="F:carbohydrate:proton symporter activity"/>
    <property type="evidence" value="ECO:0007669"/>
    <property type="project" value="TreeGrafter"/>
</dbReference>
<dbReference type="InterPro" id="IPR005828">
    <property type="entry name" value="MFS_sugar_transport-like"/>
</dbReference>
<dbReference type="EMBL" id="QWIT01000160">
    <property type="protein sequence ID" value="RMZ29605.1"/>
    <property type="molecule type" value="Genomic_DNA"/>
</dbReference>
<protein>
    <recommendedName>
        <fullName evidence="8">Major facilitator superfamily (MFS) profile domain-containing protein</fullName>
    </recommendedName>
</protein>
<proteinExistence type="inferred from homology"/>
<gene>
    <name evidence="9" type="ORF">D0859_06313</name>
</gene>
<sequence length="570" mass="63143">MTDGKISNEHPDPVFENEKDEEQHIETKEQVHGAVRATEGEHAMTLREALRQYPKAVYWSCWFSMALVMQGFDHAFIYGFIGFPPFEKKYGVPTSDGGFEVPANDQAAITNCVAAGEIVGLLINGWLADWLGYRKVMAGSLVLFMAFVFLQFFAVDIAMYIGAEFALGVPWGVFQTITTTYAAEISPGALRPCESHTQSMLLNQTLTIVLDLTMFIPGCWCVGYLIGTVSINHDSQLCPRSATTDSAQLFLANGRTMGIPYSLCFAMDPSDSHPDCRLFRARVPVVAPQQRSDRRGYGDAQASSGDSSEEGLMDTLDMMQHTIRVEAEMKQKATYRALFNKQNLRRTEIVFWVYTSQQMCAQLMSYIVYFLQEAGLSTSISFEMAMGQYALGTVAVAVSFLLVPRWGRRTFLLVGLGYSALTTFVIGFLGLGGTREHPALANAIGALLIIQYGVFFGTITPITYTIVSEIPTSVLRTKSVALGRSGYNLITIIYGQLIPRMIQESSWDWGGRCGLLWGGIMAIMFVWAFFRVPETKHRTFEEVDLLFANGVGARKFKKAHVDIATGSVNA</sequence>